<organism evidence="4 5">
    <name type="scientific">Pseudopithomyces chartarum</name>
    <dbReference type="NCBI Taxonomy" id="1892770"/>
    <lineage>
        <taxon>Eukaryota</taxon>
        <taxon>Fungi</taxon>
        <taxon>Dikarya</taxon>
        <taxon>Ascomycota</taxon>
        <taxon>Pezizomycotina</taxon>
        <taxon>Dothideomycetes</taxon>
        <taxon>Pleosporomycetidae</taxon>
        <taxon>Pleosporales</taxon>
        <taxon>Massarineae</taxon>
        <taxon>Didymosphaeriaceae</taxon>
        <taxon>Pseudopithomyces</taxon>
    </lineage>
</organism>
<keyword evidence="5" id="KW-1185">Reference proteome</keyword>
<dbReference type="AlphaFoldDB" id="A0AAN6M425"/>
<accession>A0AAN6M425</accession>
<dbReference type="Proteomes" id="UP001280581">
    <property type="component" value="Unassembled WGS sequence"/>
</dbReference>
<dbReference type="SUPFAM" id="SSF51735">
    <property type="entry name" value="NAD(P)-binding Rossmann-fold domains"/>
    <property type="match status" value="1"/>
</dbReference>
<evidence type="ECO:0000256" key="2">
    <source>
        <dbReference type="ARBA" id="ARBA00023002"/>
    </source>
</evidence>
<evidence type="ECO:0000256" key="1">
    <source>
        <dbReference type="ARBA" id="ARBA00006484"/>
    </source>
</evidence>
<dbReference type="PANTHER" id="PTHR42760:SF37">
    <property type="entry name" value="CLAVALDEHYDE DEHYDROGENASE"/>
    <property type="match status" value="1"/>
</dbReference>
<dbReference type="FunFam" id="3.40.50.720:FF:000905">
    <property type="entry name" value="Oxidoreductase, short chain dehydrogenase/reductase family, putative"/>
    <property type="match status" value="1"/>
</dbReference>
<gene>
    <name evidence="4" type="ORF">GRF29_19g418092</name>
</gene>
<protein>
    <submittedName>
        <fullName evidence="4">Uncharacterized protein</fullName>
    </submittedName>
</protein>
<evidence type="ECO:0000313" key="5">
    <source>
        <dbReference type="Proteomes" id="UP001280581"/>
    </source>
</evidence>
<dbReference type="Pfam" id="PF00106">
    <property type="entry name" value="adh_short"/>
    <property type="match status" value="1"/>
</dbReference>
<proteinExistence type="inferred from homology"/>
<evidence type="ECO:0000256" key="3">
    <source>
        <dbReference type="RuleBase" id="RU000363"/>
    </source>
</evidence>
<sequence>MTSNPNSKLSGNGMDFTKTTHHDTYDYIKPEQFNLQNRAVFITGGSKGIGRVTAISYAKAGASQIAIAARTDMEEVEAEVIRAAKEAGKKAPQVIRLKIDVTSEQSVQEAAKEVEKAFGKLDILINNAGYLEKFTPLHESDVSDWWKVWEVNIKGPYLVTRAFLPLLLKTDDGLKTILNVSSIGANIVTPGASAYQCGKFALLRFGEFMNADYADKGIVSFGIHPGGIPTELAKGMPEEMHHVLSDTAELAGDGIVWLTAERREWLRGRYVSCNWDMEEFLGKREAIENGDLLKVRLDVGLS</sequence>
<dbReference type="InterPro" id="IPR036291">
    <property type="entry name" value="NAD(P)-bd_dom_sf"/>
</dbReference>
<dbReference type="PRINTS" id="PR00081">
    <property type="entry name" value="GDHRDH"/>
</dbReference>
<dbReference type="GO" id="GO:0016616">
    <property type="term" value="F:oxidoreductase activity, acting on the CH-OH group of donors, NAD or NADP as acceptor"/>
    <property type="evidence" value="ECO:0007669"/>
    <property type="project" value="TreeGrafter"/>
</dbReference>
<dbReference type="PRINTS" id="PR00080">
    <property type="entry name" value="SDRFAMILY"/>
</dbReference>
<comment type="caution">
    <text evidence="4">The sequence shown here is derived from an EMBL/GenBank/DDBJ whole genome shotgun (WGS) entry which is preliminary data.</text>
</comment>
<dbReference type="EMBL" id="WVTA01000003">
    <property type="protein sequence ID" value="KAK3214512.1"/>
    <property type="molecule type" value="Genomic_DNA"/>
</dbReference>
<dbReference type="InterPro" id="IPR002347">
    <property type="entry name" value="SDR_fam"/>
</dbReference>
<dbReference type="PANTHER" id="PTHR42760">
    <property type="entry name" value="SHORT-CHAIN DEHYDROGENASES/REDUCTASES FAMILY MEMBER"/>
    <property type="match status" value="1"/>
</dbReference>
<keyword evidence="2" id="KW-0560">Oxidoreductase</keyword>
<dbReference type="Gene3D" id="3.40.50.720">
    <property type="entry name" value="NAD(P)-binding Rossmann-like Domain"/>
    <property type="match status" value="1"/>
</dbReference>
<reference evidence="4 5" key="1">
    <citation type="submission" date="2021-02" db="EMBL/GenBank/DDBJ databases">
        <title>Genome assembly of Pseudopithomyces chartarum.</title>
        <authorList>
            <person name="Jauregui R."/>
            <person name="Singh J."/>
            <person name="Voisey C."/>
        </authorList>
    </citation>
    <scope>NUCLEOTIDE SEQUENCE [LARGE SCALE GENOMIC DNA]</scope>
    <source>
        <strain evidence="4 5">AGR01</strain>
    </source>
</reference>
<comment type="similarity">
    <text evidence="1 3">Belongs to the short-chain dehydrogenases/reductases (SDR) family.</text>
</comment>
<evidence type="ECO:0000313" key="4">
    <source>
        <dbReference type="EMBL" id="KAK3214512.1"/>
    </source>
</evidence>
<name>A0AAN6M425_9PLEO</name>
<dbReference type="CDD" id="cd05233">
    <property type="entry name" value="SDR_c"/>
    <property type="match status" value="1"/>
</dbReference>